<evidence type="ECO:0000256" key="1">
    <source>
        <dbReference type="SAM" id="Phobius"/>
    </source>
</evidence>
<dbReference type="EMBL" id="PSQE01000004">
    <property type="protein sequence ID" value="RHN61456.1"/>
    <property type="molecule type" value="Genomic_DNA"/>
</dbReference>
<accession>A0A396I763</accession>
<keyword evidence="1" id="KW-0472">Membrane</keyword>
<feature type="transmembrane region" description="Helical" evidence="1">
    <location>
        <begin position="23"/>
        <end position="44"/>
    </location>
</feature>
<dbReference type="Proteomes" id="UP000265566">
    <property type="component" value="Chromosome 4"/>
</dbReference>
<organism evidence="2">
    <name type="scientific">Medicago truncatula</name>
    <name type="common">Barrel medic</name>
    <name type="synonym">Medicago tribuloides</name>
    <dbReference type="NCBI Taxonomy" id="3880"/>
    <lineage>
        <taxon>Eukaryota</taxon>
        <taxon>Viridiplantae</taxon>
        <taxon>Streptophyta</taxon>
        <taxon>Embryophyta</taxon>
        <taxon>Tracheophyta</taxon>
        <taxon>Spermatophyta</taxon>
        <taxon>Magnoliopsida</taxon>
        <taxon>eudicotyledons</taxon>
        <taxon>Gunneridae</taxon>
        <taxon>Pentapetalae</taxon>
        <taxon>rosids</taxon>
        <taxon>fabids</taxon>
        <taxon>Fabales</taxon>
        <taxon>Fabaceae</taxon>
        <taxon>Papilionoideae</taxon>
        <taxon>50 kb inversion clade</taxon>
        <taxon>NPAAA clade</taxon>
        <taxon>Hologalegina</taxon>
        <taxon>IRL clade</taxon>
        <taxon>Trifolieae</taxon>
        <taxon>Medicago</taxon>
    </lineage>
</organism>
<reference evidence="2" key="1">
    <citation type="journal article" date="2018" name="Nat. Plants">
        <title>Whole-genome landscape of Medicago truncatula symbiotic genes.</title>
        <authorList>
            <person name="Pecrix Y."/>
            <person name="Gamas P."/>
            <person name="Carrere S."/>
        </authorList>
    </citation>
    <scope>NUCLEOTIDE SEQUENCE</scope>
    <source>
        <tissue evidence="2">Leaves</tissue>
    </source>
</reference>
<keyword evidence="1" id="KW-1133">Transmembrane helix</keyword>
<dbReference type="AlphaFoldDB" id="A0A396I763"/>
<name>A0A396I763_MEDTR</name>
<protein>
    <recommendedName>
        <fullName evidence="3">Transmembrane protein</fullName>
    </recommendedName>
</protein>
<keyword evidence="1" id="KW-0812">Transmembrane</keyword>
<dbReference type="Gramene" id="rna23926">
    <property type="protein sequence ID" value="RHN61456.1"/>
    <property type="gene ID" value="gene23926"/>
</dbReference>
<comment type="caution">
    <text evidence="2">The sequence shown here is derived from an EMBL/GenBank/DDBJ whole genome shotgun (WGS) entry which is preliminary data.</text>
</comment>
<sequence length="50" mass="5552">MYVLYNTFTIPCLEVSNMGDQIHLSPVSLCLLGIEFIVSIVLIVEYDSSA</sequence>
<evidence type="ECO:0008006" key="3">
    <source>
        <dbReference type="Google" id="ProtNLM"/>
    </source>
</evidence>
<gene>
    <name evidence="2" type="ORF">MtrunA17_Chr4g0036881</name>
</gene>
<proteinExistence type="predicted"/>
<evidence type="ECO:0000313" key="2">
    <source>
        <dbReference type="EMBL" id="RHN61456.1"/>
    </source>
</evidence>